<accession>A0ABX2C8U8</accession>
<evidence type="ECO:0000256" key="9">
    <source>
        <dbReference type="RuleBase" id="RU000515"/>
    </source>
</evidence>
<comment type="caution">
    <text evidence="11">The sequence shown here is derived from an EMBL/GenBank/DDBJ whole genome shotgun (WGS) entry which is preliminary data.</text>
</comment>
<evidence type="ECO:0000256" key="10">
    <source>
        <dbReference type="RuleBase" id="RU004161"/>
    </source>
</evidence>
<organism evidence="11 12">
    <name type="scientific">Bradyrhizobium aeschynomenes</name>
    <dbReference type="NCBI Taxonomy" id="2734909"/>
    <lineage>
        <taxon>Bacteria</taxon>
        <taxon>Pseudomonadati</taxon>
        <taxon>Pseudomonadota</taxon>
        <taxon>Alphaproteobacteria</taxon>
        <taxon>Hyphomicrobiales</taxon>
        <taxon>Nitrobacteraceae</taxon>
        <taxon>Bradyrhizobium</taxon>
    </lineage>
</organism>
<dbReference type="InterPro" id="IPR030656">
    <property type="entry name" value="ALAD_AS"/>
</dbReference>
<comment type="catalytic activity">
    <reaction evidence="8 9">
        <text>2 5-aminolevulinate = porphobilinogen + 2 H2O + H(+)</text>
        <dbReference type="Rhea" id="RHEA:24064"/>
        <dbReference type="ChEBI" id="CHEBI:15377"/>
        <dbReference type="ChEBI" id="CHEBI:15378"/>
        <dbReference type="ChEBI" id="CHEBI:58126"/>
        <dbReference type="ChEBI" id="CHEBI:356416"/>
        <dbReference type="EC" id="4.2.1.24"/>
    </reaction>
</comment>
<evidence type="ECO:0000256" key="5">
    <source>
        <dbReference type="ARBA" id="ARBA00023133"/>
    </source>
</evidence>
<dbReference type="PIRSF" id="PIRSF001415">
    <property type="entry name" value="Porphbilin_synth"/>
    <property type="match status" value="1"/>
</dbReference>
<keyword evidence="7 9" id="KW-0627">Porphyrin biosynthesis</keyword>
<dbReference type="NCBIfam" id="NF006762">
    <property type="entry name" value="PRK09283.1"/>
    <property type="match status" value="1"/>
</dbReference>
<evidence type="ECO:0000256" key="8">
    <source>
        <dbReference type="ARBA" id="ARBA00047651"/>
    </source>
</evidence>
<comment type="subunit">
    <text evidence="9">Homooctamer.</text>
</comment>
<dbReference type="SMART" id="SM01004">
    <property type="entry name" value="ALAD"/>
    <property type="match status" value="1"/>
</dbReference>
<comment type="pathway">
    <text evidence="1">Porphyrin-containing compound metabolism; protoporphyrin-IX biosynthesis; coproporphyrinogen-III from 5-aminolevulinate: step 1/4.</text>
</comment>
<dbReference type="Gene3D" id="3.20.20.70">
    <property type="entry name" value="Aldolase class I"/>
    <property type="match status" value="1"/>
</dbReference>
<dbReference type="CDD" id="cd04823">
    <property type="entry name" value="ALAD_PBGS_aspartate_rich"/>
    <property type="match status" value="1"/>
</dbReference>
<name>A0ABX2C8U8_9BRAD</name>
<dbReference type="Pfam" id="PF00490">
    <property type="entry name" value="ALAD"/>
    <property type="match status" value="1"/>
</dbReference>
<dbReference type="EMBL" id="JABFDN010000001">
    <property type="protein sequence ID" value="NPU64699.1"/>
    <property type="molecule type" value="Genomic_DNA"/>
</dbReference>
<evidence type="ECO:0000256" key="7">
    <source>
        <dbReference type="ARBA" id="ARBA00023244"/>
    </source>
</evidence>
<comment type="similarity">
    <text evidence="2 10">Belongs to the ALAD family.</text>
</comment>
<keyword evidence="5" id="KW-0350">Heme biosynthesis</keyword>
<dbReference type="PROSITE" id="PS00169">
    <property type="entry name" value="D_ALA_DEHYDRATASE"/>
    <property type="match status" value="1"/>
</dbReference>
<evidence type="ECO:0000313" key="12">
    <source>
        <dbReference type="Proteomes" id="UP000886476"/>
    </source>
</evidence>
<protein>
    <recommendedName>
        <fullName evidence="4 9">Delta-aminolevulinic acid dehydratase</fullName>
        <ecNumber evidence="3 9">4.2.1.24</ecNumber>
    </recommendedName>
</protein>
<evidence type="ECO:0000256" key="3">
    <source>
        <dbReference type="ARBA" id="ARBA00012053"/>
    </source>
</evidence>
<proteinExistence type="inferred from homology"/>
<sequence>MAIKFGRPIDLRDVARNPAAGAPPVLDLTIRPRRNRKAEWARRMVRENVLTTDDLIWPLFVVQGDRTRSTVASMPGVERLSVDEIVRDAERAAKLDIPCIALFPYTEPSLRDEHGSEACNPDNLVCQAVRAIKKEFPEIGVLCDVALDPFTSHGHDGLLKDGRILNDETVAVLVRQALVQAEAGCDIIAPSDMMDGRVGAIRQALDQSGFLDVQIMAYAAKYASAFYGPFRDAIGSAKTLTGDKRTYQMDSANSDEALREVELDIAEGADMVMVKPGMPYLDVVRRVKDTFAMPTFAYQVSGEYAMIAAAANNGWIDGDRAMMESLLAFKRAGADGVLTYFAPQAAERLRRHG</sequence>
<dbReference type="RefSeq" id="WP_172109726.1">
    <property type="nucleotide sequence ID" value="NZ_JABFDM010000008.1"/>
</dbReference>
<keyword evidence="12" id="KW-1185">Reference proteome</keyword>
<reference evidence="11" key="1">
    <citation type="submission" date="2020-05" db="EMBL/GenBank/DDBJ databases">
        <title>Nod-independent and nitrogen-fixing Bradyrhizobium aeschynomene sp. nov. isolated from nodules of Aeschynomene indica.</title>
        <authorList>
            <person name="Zhang Z."/>
        </authorList>
    </citation>
    <scope>NUCLEOTIDE SEQUENCE</scope>
    <source>
        <strain evidence="11">83012</strain>
    </source>
</reference>
<dbReference type="PRINTS" id="PR00144">
    <property type="entry name" value="DALDHYDRTASE"/>
</dbReference>
<dbReference type="InterPro" id="IPR001731">
    <property type="entry name" value="ALAD"/>
</dbReference>
<evidence type="ECO:0000256" key="1">
    <source>
        <dbReference type="ARBA" id="ARBA00004694"/>
    </source>
</evidence>
<evidence type="ECO:0000256" key="6">
    <source>
        <dbReference type="ARBA" id="ARBA00023239"/>
    </source>
</evidence>
<gene>
    <name evidence="11" type="primary">hemB</name>
    <name evidence="11" type="ORF">HL667_06795</name>
</gene>
<evidence type="ECO:0000256" key="4">
    <source>
        <dbReference type="ARBA" id="ARBA00020771"/>
    </source>
</evidence>
<dbReference type="EC" id="4.2.1.24" evidence="3 9"/>
<dbReference type="SUPFAM" id="SSF51569">
    <property type="entry name" value="Aldolase"/>
    <property type="match status" value="1"/>
</dbReference>
<evidence type="ECO:0000256" key="2">
    <source>
        <dbReference type="ARBA" id="ARBA00008055"/>
    </source>
</evidence>
<evidence type="ECO:0000313" key="11">
    <source>
        <dbReference type="EMBL" id="NPU64699.1"/>
    </source>
</evidence>
<dbReference type="Proteomes" id="UP000886476">
    <property type="component" value="Unassembled WGS sequence"/>
</dbReference>
<dbReference type="GO" id="GO:0004655">
    <property type="term" value="F:porphobilinogen synthase activity"/>
    <property type="evidence" value="ECO:0007669"/>
    <property type="project" value="UniProtKB-EC"/>
</dbReference>
<keyword evidence="6 9" id="KW-0456">Lyase</keyword>
<dbReference type="InterPro" id="IPR013785">
    <property type="entry name" value="Aldolase_TIM"/>
</dbReference>
<dbReference type="PANTHER" id="PTHR11458:SF0">
    <property type="entry name" value="DELTA-AMINOLEVULINIC ACID DEHYDRATASE"/>
    <property type="match status" value="1"/>
</dbReference>
<dbReference type="PANTHER" id="PTHR11458">
    <property type="entry name" value="DELTA-AMINOLEVULINIC ACID DEHYDRATASE"/>
    <property type="match status" value="1"/>
</dbReference>